<protein>
    <submittedName>
        <fullName evidence="2">Uncharacterized protein LOC107494094</fullName>
    </submittedName>
</protein>
<proteinExistence type="predicted"/>
<reference evidence="1" key="1">
    <citation type="journal article" date="2016" name="Nat. Genet.">
        <title>The genome sequences of Arachis duranensis and Arachis ipaensis, the diploid ancestors of cultivated peanut.</title>
        <authorList>
            <person name="Bertioli D.J."/>
            <person name="Cannon S.B."/>
            <person name="Froenicke L."/>
            <person name="Huang G."/>
            <person name="Farmer A.D."/>
            <person name="Cannon E.K."/>
            <person name="Liu X."/>
            <person name="Gao D."/>
            <person name="Clevenger J."/>
            <person name="Dash S."/>
            <person name="Ren L."/>
            <person name="Moretzsohn M.C."/>
            <person name="Shirasawa K."/>
            <person name="Huang W."/>
            <person name="Vidigal B."/>
            <person name="Abernathy B."/>
            <person name="Chu Y."/>
            <person name="Niederhuth C.E."/>
            <person name="Umale P."/>
            <person name="Araujo A.C."/>
            <person name="Kozik A."/>
            <person name="Kim K.D."/>
            <person name="Burow M.D."/>
            <person name="Varshney R.K."/>
            <person name="Wang X."/>
            <person name="Zhang X."/>
            <person name="Barkley N."/>
            <person name="Guimaraes P.M."/>
            <person name="Isobe S."/>
            <person name="Guo B."/>
            <person name="Liao B."/>
            <person name="Stalker H.T."/>
            <person name="Schmitz R.J."/>
            <person name="Scheffler B.E."/>
            <person name="Leal-Bertioli S.C."/>
            <person name="Xun X."/>
            <person name="Jackson S.A."/>
            <person name="Michelmore R."/>
            <person name="Ozias-Akins P."/>
        </authorList>
    </citation>
    <scope>NUCLEOTIDE SEQUENCE [LARGE SCALE GENOMIC DNA]</scope>
    <source>
        <strain evidence="1">cv. V14167</strain>
    </source>
</reference>
<dbReference type="KEGG" id="adu:107494094"/>
<evidence type="ECO:0000313" key="1">
    <source>
        <dbReference type="Proteomes" id="UP000515211"/>
    </source>
</evidence>
<keyword evidence="1" id="KW-1185">Reference proteome</keyword>
<gene>
    <name evidence="2" type="primary">LOC107494094</name>
</gene>
<organism evidence="1 2">
    <name type="scientific">Arachis duranensis</name>
    <name type="common">Wild peanut</name>
    <dbReference type="NCBI Taxonomy" id="130453"/>
    <lineage>
        <taxon>Eukaryota</taxon>
        <taxon>Viridiplantae</taxon>
        <taxon>Streptophyta</taxon>
        <taxon>Embryophyta</taxon>
        <taxon>Tracheophyta</taxon>
        <taxon>Spermatophyta</taxon>
        <taxon>Magnoliopsida</taxon>
        <taxon>eudicotyledons</taxon>
        <taxon>Gunneridae</taxon>
        <taxon>Pentapetalae</taxon>
        <taxon>rosids</taxon>
        <taxon>fabids</taxon>
        <taxon>Fabales</taxon>
        <taxon>Fabaceae</taxon>
        <taxon>Papilionoideae</taxon>
        <taxon>50 kb inversion clade</taxon>
        <taxon>dalbergioids sensu lato</taxon>
        <taxon>Dalbergieae</taxon>
        <taxon>Pterocarpus clade</taxon>
        <taxon>Arachis</taxon>
    </lineage>
</organism>
<dbReference type="RefSeq" id="XP_015970616.1">
    <property type="nucleotide sequence ID" value="XM_016115130.1"/>
</dbReference>
<dbReference type="AlphaFoldDB" id="A0A6P4DXB7"/>
<dbReference type="GeneID" id="107494094"/>
<reference evidence="2" key="2">
    <citation type="submission" date="2025-08" db="UniProtKB">
        <authorList>
            <consortium name="RefSeq"/>
        </authorList>
    </citation>
    <scope>IDENTIFICATION</scope>
    <source>
        <tissue evidence="2">Whole plant</tissue>
    </source>
</reference>
<name>A0A6P4DXB7_ARADU</name>
<dbReference type="Proteomes" id="UP000515211">
    <property type="component" value="Chromosome 6"/>
</dbReference>
<sequence>MAAAIQATAEALGQQINNNDNGKSGAQCPTTLATFLKVNPPMFKGTTNLTEADAWFQAMEQALQAQLVLQEQCVEFATYLLIGETSHWWQGARCLLQQGDDPIIWDAFQGAPGDFEEWKCIKYEGGLRSDILSLVGPMEIRTFSELVNKSRVAEECVKKAGA</sequence>
<evidence type="ECO:0000313" key="2">
    <source>
        <dbReference type="RefSeq" id="XP_015970616.1"/>
    </source>
</evidence>
<accession>A0A6P4DXB7</accession>